<dbReference type="RefSeq" id="WP_344734465.1">
    <property type="nucleotide sequence ID" value="NZ_BAAAZH010000024.1"/>
</dbReference>
<evidence type="ECO:0000256" key="8">
    <source>
        <dbReference type="NCBIfam" id="TIGR00188"/>
    </source>
</evidence>
<dbReference type="Gene3D" id="3.30.230.10">
    <property type="match status" value="1"/>
</dbReference>
<keyword evidence="4 7" id="KW-0255">Endonuclease</keyword>
<evidence type="ECO:0000256" key="3">
    <source>
        <dbReference type="ARBA" id="ARBA00022722"/>
    </source>
</evidence>
<comment type="subunit">
    <text evidence="7">Consists of a catalytic RNA component (M1 or rnpB) and a protein subunit.</text>
</comment>
<evidence type="ECO:0000313" key="10">
    <source>
        <dbReference type="Proteomes" id="UP001501495"/>
    </source>
</evidence>
<evidence type="ECO:0000256" key="6">
    <source>
        <dbReference type="ARBA" id="ARBA00022884"/>
    </source>
</evidence>
<keyword evidence="2 7" id="KW-0819">tRNA processing</keyword>
<dbReference type="Pfam" id="PF00825">
    <property type="entry name" value="Ribonuclease_P"/>
    <property type="match status" value="1"/>
</dbReference>
<evidence type="ECO:0000313" key="9">
    <source>
        <dbReference type="EMBL" id="GAA4124377.1"/>
    </source>
</evidence>
<sequence length="115" mass="12694">MLPAARRLTDGDLFRDTTRQGRRHGTPRLVVHAWDGGTTEGPLVGFVVSKAVGNAVVRNRVKRRLRHLTRERLSMLPGSVVVVVRALPASADADCAQLAADLDRCLERWREAVMA</sequence>
<reference evidence="10" key="1">
    <citation type="journal article" date="2019" name="Int. J. Syst. Evol. Microbiol.">
        <title>The Global Catalogue of Microorganisms (GCM) 10K type strain sequencing project: providing services to taxonomists for standard genome sequencing and annotation.</title>
        <authorList>
            <consortium name="The Broad Institute Genomics Platform"/>
            <consortium name="The Broad Institute Genome Sequencing Center for Infectious Disease"/>
            <person name="Wu L."/>
            <person name="Ma J."/>
        </authorList>
    </citation>
    <scope>NUCLEOTIDE SEQUENCE [LARGE SCALE GENOMIC DNA]</scope>
    <source>
        <strain evidence="10">JCM 16703</strain>
    </source>
</reference>
<dbReference type="EMBL" id="BAAAZH010000024">
    <property type="protein sequence ID" value="GAA4124377.1"/>
    <property type="molecule type" value="Genomic_DNA"/>
</dbReference>
<comment type="caution">
    <text evidence="9">The sequence shown here is derived from an EMBL/GenBank/DDBJ whole genome shotgun (WGS) entry which is preliminary data.</text>
</comment>
<keyword evidence="3 7" id="KW-0540">Nuclease</keyword>
<dbReference type="SUPFAM" id="SSF54211">
    <property type="entry name" value="Ribosomal protein S5 domain 2-like"/>
    <property type="match status" value="1"/>
</dbReference>
<evidence type="ECO:0000256" key="1">
    <source>
        <dbReference type="ARBA" id="ARBA00002663"/>
    </source>
</evidence>
<evidence type="ECO:0000256" key="5">
    <source>
        <dbReference type="ARBA" id="ARBA00022801"/>
    </source>
</evidence>
<proteinExistence type="inferred from homology"/>
<evidence type="ECO:0000256" key="4">
    <source>
        <dbReference type="ARBA" id="ARBA00022759"/>
    </source>
</evidence>
<dbReference type="EC" id="3.1.26.5" evidence="7 8"/>
<keyword evidence="5 7" id="KW-0378">Hydrolase</keyword>
<evidence type="ECO:0000256" key="2">
    <source>
        <dbReference type="ARBA" id="ARBA00022694"/>
    </source>
</evidence>
<accession>A0ABP7XRC3</accession>
<keyword evidence="6 7" id="KW-0694">RNA-binding</keyword>
<dbReference type="PANTHER" id="PTHR33992:SF1">
    <property type="entry name" value="RIBONUCLEASE P PROTEIN COMPONENT"/>
    <property type="match status" value="1"/>
</dbReference>
<dbReference type="PANTHER" id="PTHR33992">
    <property type="entry name" value="RIBONUCLEASE P PROTEIN COMPONENT"/>
    <property type="match status" value="1"/>
</dbReference>
<dbReference type="NCBIfam" id="TIGR00188">
    <property type="entry name" value="rnpA"/>
    <property type="match status" value="1"/>
</dbReference>
<protein>
    <recommendedName>
        <fullName evidence="7 8">Ribonuclease P protein component</fullName>
        <shortName evidence="7">RNase P protein</shortName>
        <shortName evidence="7">RNaseP protein</shortName>
        <ecNumber evidence="7 8">3.1.26.5</ecNumber>
    </recommendedName>
    <alternativeName>
        <fullName evidence="7">Protein C5</fullName>
    </alternativeName>
</protein>
<comment type="catalytic activity">
    <reaction evidence="7">
        <text>Endonucleolytic cleavage of RNA, removing 5'-extranucleotides from tRNA precursor.</text>
        <dbReference type="EC" id="3.1.26.5"/>
    </reaction>
</comment>
<comment type="function">
    <text evidence="1 7">RNaseP catalyzes the removal of the 5'-leader sequence from pre-tRNA to produce the mature 5'-terminus. It can also cleave other RNA substrates such as 4.5S RNA. The protein component plays an auxiliary but essential role in vivo by binding to the 5'-leader sequence and broadening the substrate specificity of the ribozyme.</text>
</comment>
<dbReference type="InterPro" id="IPR020539">
    <property type="entry name" value="RNase_P_CS"/>
</dbReference>
<comment type="similarity">
    <text evidence="7">Belongs to the RnpA family.</text>
</comment>
<dbReference type="Proteomes" id="UP001501495">
    <property type="component" value="Unassembled WGS sequence"/>
</dbReference>
<organism evidence="9 10">
    <name type="scientific">Nocardioides fonticola</name>
    <dbReference type="NCBI Taxonomy" id="450363"/>
    <lineage>
        <taxon>Bacteria</taxon>
        <taxon>Bacillati</taxon>
        <taxon>Actinomycetota</taxon>
        <taxon>Actinomycetes</taxon>
        <taxon>Propionibacteriales</taxon>
        <taxon>Nocardioidaceae</taxon>
        <taxon>Nocardioides</taxon>
    </lineage>
</organism>
<dbReference type="HAMAP" id="MF_00227">
    <property type="entry name" value="RNase_P"/>
    <property type="match status" value="1"/>
</dbReference>
<dbReference type="InterPro" id="IPR000100">
    <property type="entry name" value="RNase_P"/>
</dbReference>
<dbReference type="PROSITE" id="PS00648">
    <property type="entry name" value="RIBONUCLEASE_P"/>
    <property type="match status" value="1"/>
</dbReference>
<gene>
    <name evidence="7 9" type="primary">rnpA</name>
    <name evidence="9" type="ORF">GCM10022215_32060</name>
</gene>
<evidence type="ECO:0000256" key="7">
    <source>
        <dbReference type="HAMAP-Rule" id="MF_00227"/>
    </source>
</evidence>
<keyword evidence="10" id="KW-1185">Reference proteome</keyword>
<dbReference type="InterPro" id="IPR014721">
    <property type="entry name" value="Ribsml_uS5_D2-typ_fold_subgr"/>
</dbReference>
<name>A0ABP7XRC3_9ACTN</name>
<dbReference type="InterPro" id="IPR020568">
    <property type="entry name" value="Ribosomal_Su5_D2-typ_SF"/>
</dbReference>